<dbReference type="Proteomes" id="UP000887013">
    <property type="component" value="Unassembled WGS sequence"/>
</dbReference>
<dbReference type="AlphaFoldDB" id="A0A8X6URA6"/>
<evidence type="ECO:0000313" key="1">
    <source>
        <dbReference type="EMBL" id="GFU39881.1"/>
    </source>
</evidence>
<sequence>MTQNGRQAINIHHVTTHAEKRCKMRRPDIKSFELKIYGLPPDFIFCPYRKTKRFSLVSKFSFKSLEECNCEWQRFEFDFMEMMSGDVFLFA</sequence>
<dbReference type="EMBL" id="BMAW01035486">
    <property type="protein sequence ID" value="GFU39881.1"/>
    <property type="molecule type" value="Genomic_DNA"/>
</dbReference>
<reference evidence="1" key="1">
    <citation type="submission" date="2020-08" db="EMBL/GenBank/DDBJ databases">
        <title>Multicomponent nature underlies the extraordinary mechanical properties of spider dragline silk.</title>
        <authorList>
            <person name="Kono N."/>
            <person name="Nakamura H."/>
            <person name="Mori M."/>
            <person name="Yoshida Y."/>
            <person name="Ohtoshi R."/>
            <person name="Malay A.D."/>
            <person name="Moran D.A.P."/>
            <person name="Tomita M."/>
            <person name="Numata K."/>
            <person name="Arakawa K."/>
        </authorList>
    </citation>
    <scope>NUCLEOTIDE SEQUENCE</scope>
</reference>
<gene>
    <name evidence="1" type="ORF">NPIL_410651</name>
</gene>
<comment type="caution">
    <text evidence="1">The sequence shown here is derived from an EMBL/GenBank/DDBJ whole genome shotgun (WGS) entry which is preliminary data.</text>
</comment>
<name>A0A8X6URA6_NEPPI</name>
<organism evidence="1 2">
    <name type="scientific">Nephila pilipes</name>
    <name type="common">Giant wood spider</name>
    <name type="synonym">Nephila maculata</name>
    <dbReference type="NCBI Taxonomy" id="299642"/>
    <lineage>
        <taxon>Eukaryota</taxon>
        <taxon>Metazoa</taxon>
        <taxon>Ecdysozoa</taxon>
        <taxon>Arthropoda</taxon>
        <taxon>Chelicerata</taxon>
        <taxon>Arachnida</taxon>
        <taxon>Araneae</taxon>
        <taxon>Araneomorphae</taxon>
        <taxon>Entelegynae</taxon>
        <taxon>Araneoidea</taxon>
        <taxon>Nephilidae</taxon>
        <taxon>Nephila</taxon>
    </lineage>
</organism>
<keyword evidence="2" id="KW-1185">Reference proteome</keyword>
<evidence type="ECO:0000313" key="2">
    <source>
        <dbReference type="Proteomes" id="UP000887013"/>
    </source>
</evidence>
<proteinExistence type="predicted"/>
<accession>A0A8X6URA6</accession>
<protein>
    <submittedName>
        <fullName evidence="1">Uncharacterized protein</fullName>
    </submittedName>
</protein>